<proteinExistence type="inferred from homology"/>
<dbReference type="PANTHER" id="PTHR31232">
    <property type="match status" value="1"/>
</dbReference>
<evidence type="ECO:0000256" key="3">
    <source>
        <dbReference type="ARBA" id="ARBA00022471"/>
    </source>
</evidence>
<evidence type="ECO:0000256" key="1">
    <source>
        <dbReference type="ARBA" id="ARBA00004613"/>
    </source>
</evidence>
<dbReference type="AlphaFoldDB" id="A0AAW1X3S8"/>
<dbReference type="Pfam" id="PF05938">
    <property type="entry name" value="Self-incomp_S1"/>
    <property type="match status" value="1"/>
</dbReference>
<evidence type="ECO:0000313" key="7">
    <source>
        <dbReference type="EMBL" id="KAK9930966.1"/>
    </source>
</evidence>
<reference evidence="7 8" key="1">
    <citation type="journal article" date="2023" name="G3 (Bethesda)">
        <title>A chromosome-length genome assembly and annotation of blackberry (Rubus argutus, cv. 'Hillquist').</title>
        <authorList>
            <person name="Bruna T."/>
            <person name="Aryal R."/>
            <person name="Dudchenko O."/>
            <person name="Sargent D.J."/>
            <person name="Mead D."/>
            <person name="Buti M."/>
            <person name="Cavallini A."/>
            <person name="Hytonen T."/>
            <person name="Andres J."/>
            <person name="Pham M."/>
            <person name="Weisz D."/>
            <person name="Mascagni F."/>
            <person name="Usai G."/>
            <person name="Natali L."/>
            <person name="Bassil N."/>
            <person name="Fernandez G.E."/>
            <person name="Lomsadze A."/>
            <person name="Armour M."/>
            <person name="Olukolu B."/>
            <person name="Poorten T."/>
            <person name="Britton C."/>
            <person name="Davik J."/>
            <person name="Ashrafi H."/>
            <person name="Aiden E.L."/>
            <person name="Borodovsky M."/>
            <person name="Worthington M."/>
        </authorList>
    </citation>
    <scope>NUCLEOTIDE SEQUENCE [LARGE SCALE GENOMIC DNA]</scope>
    <source>
        <strain evidence="7">PI 553951</strain>
    </source>
</reference>
<gene>
    <name evidence="7" type="ORF">M0R45_018266</name>
</gene>
<keyword evidence="3 6" id="KW-0713">Self-incompatibility</keyword>
<dbReference type="Proteomes" id="UP001457282">
    <property type="component" value="Unassembled WGS sequence"/>
</dbReference>
<feature type="signal peptide" evidence="6">
    <location>
        <begin position="1"/>
        <end position="24"/>
    </location>
</feature>
<keyword evidence="5 6" id="KW-0732">Signal</keyword>
<accession>A0AAW1X3S8</accession>
<dbReference type="EMBL" id="JBEDUW010000004">
    <property type="protein sequence ID" value="KAK9930966.1"/>
    <property type="molecule type" value="Genomic_DNA"/>
</dbReference>
<sequence>MASFIGRTMMLMLLILFLTITCDARTYVRITNDLGGGLDLTVHCKSGDDDIGVKVLRPQEWFEFSFKPAWIISTDFYCSFQWPGSLKWLDVYYEARDLNVCSKCWWSIKSTGDGPCRLNWKNNKYDYCLPWNKD</sequence>
<keyword evidence="4 6" id="KW-0964">Secreted</keyword>
<dbReference type="GO" id="GO:0005576">
    <property type="term" value="C:extracellular region"/>
    <property type="evidence" value="ECO:0007669"/>
    <property type="project" value="UniProtKB-SubCell"/>
</dbReference>
<comment type="caution">
    <text evidence="7">The sequence shown here is derived from an EMBL/GenBank/DDBJ whole genome shotgun (WGS) entry which is preliminary data.</text>
</comment>
<evidence type="ECO:0000256" key="6">
    <source>
        <dbReference type="RuleBase" id="RU367044"/>
    </source>
</evidence>
<dbReference type="InterPro" id="IPR010264">
    <property type="entry name" value="Self-incomp_S1"/>
</dbReference>
<protein>
    <recommendedName>
        <fullName evidence="6">S-protein homolog</fullName>
    </recommendedName>
</protein>
<comment type="similarity">
    <text evidence="2 6">Belongs to the plant self-incompatibility (S1) protein family.</text>
</comment>
<organism evidence="7 8">
    <name type="scientific">Rubus argutus</name>
    <name type="common">Southern blackberry</name>
    <dbReference type="NCBI Taxonomy" id="59490"/>
    <lineage>
        <taxon>Eukaryota</taxon>
        <taxon>Viridiplantae</taxon>
        <taxon>Streptophyta</taxon>
        <taxon>Embryophyta</taxon>
        <taxon>Tracheophyta</taxon>
        <taxon>Spermatophyta</taxon>
        <taxon>Magnoliopsida</taxon>
        <taxon>eudicotyledons</taxon>
        <taxon>Gunneridae</taxon>
        <taxon>Pentapetalae</taxon>
        <taxon>rosids</taxon>
        <taxon>fabids</taxon>
        <taxon>Rosales</taxon>
        <taxon>Rosaceae</taxon>
        <taxon>Rosoideae</taxon>
        <taxon>Rosoideae incertae sedis</taxon>
        <taxon>Rubus</taxon>
    </lineage>
</organism>
<name>A0AAW1X3S8_RUBAR</name>
<dbReference type="PANTHER" id="PTHR31232:SF43">
    <property type="entry name" value="S-PROTEIN HOMOLOG 29-RELATED"/>
    <property type="match status" value="1"/>
</dbReference>
<evidence type="ECO:0000256" key="5">
    <source>
        <dbReference type="ARBA" id="ARBA00022729"/>
    </source>
</evidence>
<evidence type="ECO:0000313" key="8">
    <source>
        <dbReference type="Proteomes" id="UP001457282"/>
    </source>
</evidence>
<evidence type="ECO:0000256" key="4">
    <source>
        <dbReference type="ARBA" id="ARBA00022525"/>
    </source>
</evidence>
<dbReference type="GO" id="GO:0060320">
    <property type="term" value="P:rejection of self pollen"/>
    <property type="evidence" value="ECO:0007669"/>
    <property type="project" value="UniProtKB-KW"/>
</dbReference>
<comment type="subcellular location">
    <subcellularLocation>
        <location evidence="1 6">Secreted</location>
    </subcellularLocation>
</comment>
<evidence type="ECO:0000256" key="2">
    <source>
        <dbReference type="ARBA" id="ARBA00005581"/>
    </source>
</evidence>
<keyword evidence="8" id="KW-1185">Reference proteome</keyword>
<feature type="chain" id="PRO_5043109449" description="S-protein homolog" evidence="6">
    <location>
        <begin position="25"/>
        <end position="134"/>
    </location>
</feature>